<protein>
    <submittedName>
        <fullName evidence="2">Uncharacterized protein</fullName>
    </submittedName>
</protein>
<evidence type="ECO:0000256" key="1">
    <source>
        <dbReference type="SAM" id="MobiDB-lite"/>
    </source>
</evidence>
<dbReference type="AlphaFoldDB" id="A0A6A4WVS2"/>
<organism evidence="2 3">
    <name type="scientific">Amphibalanus amphitrite</name>
    <name type="common">Striped barnacle</name>
    <name type="synonym">Balanus amphitrite</name>
    <dbReference type="NCBI Taxonomy" id="1232801"/>
    <lineage>
        <taxon>Eukaryota</taxon>
        <taxon>Metazoa</taxon>
        <taxon>Ecdysozoa</taxon>
        <taxon>Arthropoda</taxon>
        <taxon>Crustacea</taxon>
        <taxon>Multicrustacea</taxon>
        <taxon>Cirripedia</taxon>
        <taxon>Thoracica</taxon>
        <taxon>Thoracicalcarea</taxon>
        <taxon>Balanomorpha</taxon>
        <taxon>Balanoidea</taxon>
        <taxon>Balanidae</taxon>
        <taxon>Amphibalaninae</taxon>
        <taxon>Amphibalanus</taxon>
    </lineage>
</organism>
<dbReference type="EMBL" id="VIIS01000685">
    <property type="protein sequence ID" value="KAF0306211.1"/>
    <property type="molecule type" value="Genomic_DNA"/>
</dbReference>
<name>A0A6A4WVS2_AMPAM</name>
<evidence type="ECO:0000313" key="3">
    <source>
        <dbReference type="Proteomes" id="UP000440578"/>
    </source>
</evidence>
<sequence>MTSHLQSRLSCASDPSILEQFQPGETCDACPIPASHIDTGSSLPKCQPKMTAACTSKRHNVDSVLPAPTRTDELLVTAPPPDAEPLAVESPAAVLRLAAGSLATAAHRTSIRSPPRRSRPPGRW</sequence>
<feature type="compositionally biased region" description="Basic residues" evidence="1">
    <location>
        <begin position="114"/>
        <end position="124"/>
    </location>
</feature>
<evidence type="ECO:0000313" key="2">
    <source>
        <dbReference type="EMBL" id="KAF0306211.1"/>
    </source>
</evidence>
<gene>
    <name evidence="2" type="ORF">FJT64_022275</name>
</gene>
<comment type="caution">
    <text evidence="2">The sequence shown here is derived from an EMBL/GenBank/DDBJ whole genome shotgun (WGS) entry which is preliminary data.</text>
</comment>
<feature type="region of interest" description="Disordered" evidence="1">
    <location>
        <begin position="103"/>
        <end position="124"/>
    </location>
</feature>
<proteinExistence type="predicted"/>
<reference evidence="2 3" key="1">
    <citation type="submission" date="2019-07" db="EMBL/GenBank/DDBJ databases">
        <title>Draft genome assembly of a fouling barnacle, Amphibalanus amphitrite (Darwin, 1854): The first reference genome for Thecostraca.</title>
        <authorList>
            <person name="Kim W."/>
        </authorList>
    </citation>
    <scope>NUCLEOTIDE SEQUENCE [LARGE SCALE GENOMIC DNA]</scope>
    <source>
        <strain evidence="2">SNU_AA5</strain>
        <tissue evidence="2">Soma without cirri and trophi</tissue>
    </source>
</reference>
<accession>A0A6A4WVS2</accession>
<dbReference type="Proteomes" id="UP000440578">
    <property type="component" value="Unassembled WGS sequence"/>
</dbReference>
<keyword evidence="3" id="KW-1185">Reference proteome</keyword>